<dbReference type="InParanoid" id="L5KVD4"/>
<dbReference type="Proteomes" id="UP000010552">
    <property type="component" value="Unassembled WGS sequence"/>
</dbReference>
<dbReference type="AlphaFoldDB" id="L5KVD4"/>
<dbReference type="EMBL" id="KB030552">
    <property type="protein sequence ID" value="ELK15165.1"/>
    <property type="molecule type" value="Genomic_DNA"/>
</dbReference>
<protein>
    <submittedName>
        <fullName evidence="1">Uncharacterized protein</fullName>
    </submittedName>
</protein>
<keyword evidence="2" id="KW-1185">Reference proteome</keyword>
<reference evidence="2" key="1">
    <citation type="journal article" date="2013" name="Science">
        <title>Comparative analysis of bat genomes provides insight into the evolution of flight and immunity.</title>
        <authorList>
            <person name="Zhang G."/>
            <person name="Cowled C."/>
            <person name="Shi Z."/>
            <person name="Huang Z."/>
            <person name="Bishop-Lilly K.A."/>
            <person name="Fang X."/>
            <person name="Wynne J.W."/>
            <person name="Xiong Z."/>
            <person name="Baker M.L."/>
            <person name="Zhao W."/>
            <person name="Tachedjian M."/>
            <person name="Zhu Y."/>
            <person name="Zhou P."/>
            <person name="Jiang X."/>
            <person name="Ng J."/>
            <person name="Yang L."/>
            <person name="Wu L."/>
            <person name="Xiao J."/>
            <person name="Feng Y."/>
            <person name="Chen Y."/>
            <person name="Sun X."/>
            <person name="Zhang Y."/>
            <person name="Marsh G.A."/>
            <person name="Crameri G."/>
            <person name="Broder C.C."/>
            <person name="Frey K.G."/>
            <person name="Wang L.F."/>
            <person name="Wang J."/>
        </authorList>
    </citation>
    <scope>NUCLEOTIDE SEQUENCE [LARGE SCALE GENOMIC DNA]</scope>
</reference>
<gene>
    <name evidence="1" type="ORF">PAL_GLEAN10009268</name>
</gene>
<accession>L5KVD4</accession>
<name>L5KVD4_PTEAL</name>
<evidence type="ECO:0000313" key="1">
    <source>
        <dbReference type="EMBL" id="ELK15165.1"/>
    </source>
</evidence>
<proteinExistence type="predicted"/>
<evidence type="ECO:0000313" key="2">
    <source>
        <dbReference type="Proteomes" id="UP000010552"/>
    </source>
</evidence>
<organism evidence="1 2">
    <name type="scientific">Pteropus alecto</name>
    <name type="common">Black flying fox</name>
    <dbReference type="NCBI Taxonomy" id="9402"/>
    <lineage>
        <taxon>Eukaryota</taxon>
        <taxon>Metazoa</taxon>
        <taxon>Chordata</taxon>
        <taxon>Craniata</taxon>
        <taxon>Vertebrata</taxon>
        <taxon>Euteleostomi</taxon>
        <taxon>Mammalia</taxon>
        <taxon>Eutheria</taxon>
        <taxon>Laurasiatheria</taxon>
        <taxon>Chiroptera</taxon>
        <taxon>Yinpterochiroptera</taxon>
        <taxon>Pteropodoidea</taxon>
        <taxon>Pteropodidae</taxon>
        <taxon>Pteropodinae</taxon>
        <taxon>Pteropus</taxon>
    </lineage>
</organism>
<sequence>MVTPARWPYRTLRRAGHWGSKPVVQQTRPDTEDRRLRVASSLLVPGKQEEGPRPHVRLRPTAFMCPDSNGSGLRSPELDTSHLAAGPRHTSCLGPLSPHEPVPISVLPACCSQVERMN</sequence>